<dbReference type="PROSITE" id="PS51831">
    <property type="entry name" value="HD"/>
    <property type="match status" value="1"/>
</dbReference>
<dbReference type="Proteomes" id="UP000194003">
    <property type="component" value="Unassembled WGS sequence"/>
</dbReference>
<dbReference type="Gene3D" id="1.10.3210.10">
    <property type="entry name" value="Hypothetical protein af1432"/>
    <property type="match status" value="1"/>
</dbReference>
<keyword evidence="2" id="KW-0378">Hydrolase</keyword>
<organism evidence="2 3">
    <name type="scientific">Magnetofaba australis IT-1</name>
    <dbReference type="NCBI Taxonomy" id="1434232"/>
    <lineage>
        <taxon>Bacteria</taxon>
        <taxon>Pseudomonadati</taxon>
        <taxon>Pseudomonadota</taxon>
        <taxon>Magnetococcia</taxon>
        <taxon>Magnetococcales</taxon>
        <taxon>Magnetococcaceae</taxon>
        <taxon>Magnetofaba</taxon>
    </lineage>
</organism>
<gene>
    <name evidence="2" type="ORF">MAIT1_00643</name>
</gene>
<dbReference type="AlphaFoldDB" id="A0A1Y2JZ56"/>
<dbReference type="Pfam" id="PF19276">
    <property type="entry name" value="HD_assoc_2"/>
    <property type="match status" value="1"/>
</dbReference>
<evidence type="ECO:0000313" key="3">
    <source>
        <dbReference type="Proteomes" id="UP000194003"/>
    </source>
</evidence>
<dbReference type="InterPro" id="IPR003607">
    <property type="entry name" value="HD/PDEase_dom"/>
</dbReference>
<dbReference type="InterPro" id="IPR050135">
    <property type="entry name" value="dGTPase-like"/>
</dbReference>
<sequence length="462" mass="52343">MEYKAQRVRDPLHNLIEFKGEKFESVLWELIQTPAFQRLRRIKQLGFSDFVYPGATHSRFSHSIGVFHTARRLTSIIEEKLDKKIDDDLIKRAQAAALLHDVGHGPFSHAFEAVYEKVGLPKVDHESISVHLIQDDQIAKILKPICSGFAEDVAQMIRPGSQTIYGAVVSSQFDADRLDYMRRDRLMTGTQNAAIDFHWLLANLEIGNVPNVVDDALIGYQELFVLSTKALQAAEAYVLGLFQLYPTVYFHKATRGAEKIFTELIARLITLSRESAHARTGLPANHPLSCFARAPQSMERIQALDDTVVWGALPMLAQAEDATVAHCANRLWRRELYKCIDARARLDKLPAEAFEAAQKSVTRKITDWLRENPGPCPRILIDGGKDAKREAYSEYKESKGLQNQILVRSEEGEYADICDYSPMIKAIKTYKVFRLYYAKEDTEAQSFIQQVIQEELNNVANG</sequence>
<feature type="domain" description="HD" evidence="1">
    <location>
        <begin position="59"/>
        <end position="181"/>
    </location>
</feature>
<protein>
    <submittedName>
        <fullName evidence="2">Putative HD superfamily phosphohydrolase</fullName>
    </submittedName>
</protein>
<evidence type="ECO:0000313" key="2">
    <source>
        <dbReference type="EMBL" id="OSM00190.1"/>
    </source>
</evidence>
<dbReference type="STRING" id="1434232.MAIT1_00643"/>
<dbReference type="CDD" id="cd00077">
    <property type="entry name" value="HDc"/>
    <property type="match status" value="1"/>
</dbReference>
<reference evidence="2 3" key="1">
    <citation type="journal article" date="2016" name="BMC Genomics">
        <title>Combined genomic and structural analyses of a cultured magnetotactic bacterium reveals its niche adaptation to a dynamic environment.</title>
        <authorList>
            <person name="Araujo A.C."/>
            <person name="Morillo V."/>
            <person name="Cypriano J."/>
            <person name="Teixeira L.C."/>
            <person name="Leao P."/>
            <person name="Lyra S."/>
            <person name="Almeida L.G."/>
            <person name="Bazylinski D.A."/>
            <person name="Vasconcellos A.T."/>
            <person name="Abreu F."/>
            <person name="Lins U."/>
        </authorList>
    </citation>
    <scope>NUCLEOTIDE SEQUENCE [LARGE SCALE GENOMIC DNA]</scope>
    <source>
        <strain evidence="2 3">IT-1</strain>
    </source>
</reference>
<dbReference type="PANTHER" id="PTHR11373:SF4">
    <property type="entry name" value="DEOXYNUCLEOSIDE TRIPHOSPHATE TRIPHOSPHOHYDROLASE SAMHD1"/>
    <property type="match status" value="1"/>
</dbReference>
<evidence type="ECO:0000259" key="1">
    <source>
        <dbReference type="PROSITE" id="PS51831"/>
    </source>
</evidence>
<proteinExistence type="predicted"/>
<name>A0A1Y2JZ56_9PROT</name>
<dbReference type="SMART" id="SM00471">
    <property type="entry name" value="HDc"/>
    <property type="match status" value="1"/>
</dbReference>
<dbReference type="PANTHER" id="PTHR11373">
    <property type="entry name" value="DEOXYNUCLEOSIDE TRIPHOSPHATE TRIPHOSPHOHYDROLASE"/>
    <property type="match status" value="1"/>
</dbReference>
<dbReference type="EMBL" id="LVJN01000021">
    <property type="protein sequence ID" value="OSM00190.1"/>
    <property type="molecule type" value="Genomic_DNA"/>
</dbReference>
<dbReference type="InterPro" id="IPR045509">
    <property type="entry name" value="HD_assoc_2"/>
</dbReference>
<dbReference type="GO" id="GO:0006203">
    <property type="term" value="P:dGTP catabolic process"/>
    <property type="evidence" value="ECO:0007669"/>
    <property type="project" value="TreeGrafter"/>
</dbReference>
<dbReference type="InterPro" id="IPR006674">
    <property type="entry name" value="HD_domain"/>
</dbReference>
<accession>A0A1Y2JZ56</accession>
<keyword evidence="3" id="KW-1185">Reference proteome</keyword>
<dbReference type="SUPFAM" id="SSF109604">
    <property type="entry name" value="HD-domain/PDEase-like"/>
    <property type="match status" value="1"/>
</dbReference>
<dbReference type="GO" id="GO:0008832">
    <property type="term" value="F:dGTPase activity"/>
    <property type="evidence" value="ECO:0007669"/>
    <property type="project" value="TreeGrafter"/>
</dbReference>
<comment type="caution">
    <text evidence="2">The sequence shown here is derived from an EMBL/GenBank/DDBJ whole genome shotgun (WGS) entry which is preliminary data.</text>
</comment>
<dbReference type="Pfam" id="PF01966">
    <property type="entry name" value="HD"/>
    <property type="match status" value="1"/>
</dbReference>